<dbReference type="SUPFAM" id="SSF47473">
    <property type="entry name" value="EF-hand"/>
    <property type="match status" value="1"/>
</dbReference>
<dbReference type="InterPro" id="IPR002048">
    <property type="entry name" value="EF_hand_dom"/>
</dbReference>
<evidence type="ECO:0000256" key="2">
    <source>
        <dbReference type="SAM" id="MobiDB-lite"/>
    </source>
</evidence>
<dbReference type="GO" id="GO:0005509">
    <property type="term" value="F:calcium ion binding"/>
    <property type="evidence" value="ECO:0007669"/>
    <property type="project" value="InterPro"/>
</dbReference>
<feature type="compositionally biased region" description="Basic residues" evidence="2">
    <location>
        <begin position="1"/>
        <end position="11"/>
    </location>
</feature>
<accession>A0A0D3GTM5</accession>
<keyword evidence="1" id="KW-0106">Calcium</keyword>
<organism evidence="4">
    <name type="scientific">Oryza barthii</name>
    <dbReference type="NCBI Taxonomy" id="65489"/>
    <lineage>
        <taxon>Eukaryota</taxon>
        <taxon>Viridiplantae</taxon>
        <taxon>Streptophyta</taxon>
        <taxon>Embryophyta</taxon>
        <taxon>Tracheophyta</taxon>
        <taxon>Spermatophyta</taxon>
        <taxon>Magnoliopsida</taxon>
        <taxon>Liliopsida</taxon>
        <taxon>Poales</taxon>
        <taxon>Poaceae</taxon>
        <taxon>BOP clade</taxon>
        <taxon>Oryzoideae</taxon>
        <taxon>Oryzeae</taxon>
        <taxon>Oryzinae</taxon>
        <taxon>Oryza</taxon>
    </lineage>
</organism>
<dbReference type="InterPro" id="IPR011992">
    <property type="entry name" value="EF-hand-dom_pair"/>
</dbReference>
<proteinExistence type="predicted"/>
<dbReference type="InterPro" id="IPR018247">
    <property type="entry name" value="EF_Hand_1_Ca_BS"/>
</dbReference>
<evidence type="ECO:0000259" key="3">
    <source>
        <dbReference type="PROSITE" id="PS50222"/>
    </source>
</evidence>
<dbReference type="PROSITE" id="PS50222">
    <property type="entry name" value="EF_HAND_2"/>
    <property type="match status" value="1"/>
</dbReference>
<dbReference type="PROSITE" id="PS00018">
    <property type="entry name" value="EF_HAND_1"/>
    <property type="match status" value="2"/>
</dbReference>
<evidence type="ECO:0000313" key="5">
    <source>
        <dbReference type="Proteomes" id="UP000026960"/>
    </source>
</evidence>
<evidence type="ECO:0000256" key="1">
    <source>
        <dbReference type="ARBA" id="ARBA00022837"/>
    </source>
</evidence>
<dbReference type="HOGENOM" id="CLU_1889022_0_0_1"/>
<dbReference type="PaxDb" id="65489-OBART07G22450.1"/>
<reference evidence="4" key="2">
    <citation type="submission" date="2015-03" db="UniProtKB">
        <authorList>
            <consortium name="EnsemblPlants"/>
        </authorList>
    </citation>
    <scope>IDENTIFICATION</scope>
</reference>
<dbReference type="Gene3D" id="1.10.238.10">
    <property type="entry name" value="EF-hand"/>
    <property type="match status" value="1"/>
</dbReference>
<dbReference type="Proteomes" id="UP000026960">
    <property type="component" value="Chromosome 7"/>
</dbReference>
<dbReference type="Pfam" id="PF13405">
    <property type="entry name" value="EF-hand_6"/>
    <property type="match status" value="1"/>
</dbReference>
<sequence>MGKTEHKKKQQQHGGDEAAAAAAKERLDRFKAWLMHFDGDGDGHISRRELRDAIRSGGARFATVRAWVNLYLADKNRNGVIDDGEIKHLMDLTEKDLDLSKLQPTPAAARPTATGAPPAMVVVSACQFQTTPLVSRTIDLRKLTAKPVLSSTANN</sequence>
<feature type="domain" description="EF-hand" evidence="3">
    <location>
        <begin position="25"/>
        <end position="60"/>
    </location>
</feature>
<keyword evidence="5" id="KW-1185">Reference proteome</keyword>
<feature type="region of interest" description="Disordered" evidence="2">
    <location>
        <begin position="1"/>
        <end position="22"/>
    </location>
</feature>
<reference evidence="4" key="1">
    <citation type="journal article" date="2009" name="Rice">
        <title>De Novo Next Generation Sequencing of Plant Genomes.</title>
        <authorList>
            <person name="Rounsley S."/>
            <person name="Marri P.R."/>
            <person name="Yu Y."/>
            <person name="He R."/>
            <person name="Sisneros N."/>
            <person name="Goicoechea J.L."/>
            <person name="Lee S.J."/>
            <person name="Angelova A."/>
            <person name="Kudrna D."/>
            <person name="Luo M."/>
            <person name="Affourtit J."/>
            <person name="Desany B."/>
            <person name="Knight J."/>
            <person name="Niazi F."/>
            <person name="Egholm M."/>
            <person name="Wing R.A."/>
        </authorList>
    </citation>
    <scope>NUCLEOTIDE SEQUENCE [LARGE SCALE GENOMIC DNA]</scope>
    <source>
        <strain evidence="4">cv. IRGC 105608</strain>
    </source>
</reference>
<dbReference type="Gramene" id="OBART07G22450.1">
    <property type="protein sequence ID" value="OBART07G22450.1"/>
    <property type="gene ID" value="OBART07G22450"/>
</dbReference>
<name>A0A0D3GTM5_9ORYZ</name>
<protein>
    <recommendedName>
        <fullName evidence="3">EF-hand domain-containing protein</fullName>
    </recommendedName>
</protein>
<evidence type="ECO:0000313" key="4">
    <source>
        <dbReference type="EnsemblPlants" id="OBART07G22450.1"/>
    </source>
</evidence>
<dbReference type="AlphaFoldDB" id="A0A0D3GTM5"/>
<dbReference type="EnsemblPlants" id="OBART07G22450.1">
    <property type="protein sequence ID" value="OBART07G22450.1"/>
    <property type="gene ID" value="OBART07G22450"/>
</dbReference>